<gene>
    <name evidence="1" type="ORF">LEP1GSC056_0289</name>
</gene>
<dbReference type="AlphaFoldDB" id="A0ABC9SJK9"/>
<proteinExistence type="predicted"/>
<dbReference type="Proteomes" id="UP000012166">
    <property type="component" value="Unassembled WGS sequence"/>
</dbReference>
<evidence type="ECO:0000313" key="1">
    <source>
        <dbReference type="EMBL" id="EMN18008.1"/>
    </source>
</evidence>
<accession>A0ABC9SJK9</accession>
<dbReference type="EMBL" id="AHMS02000021">
    <property type="protein sequence ID" value="EMN18008.1"/>
    <property type="molecule type" value="Genomic_DNA"/>
</dbReference>
<sequence>MVFSNRIFNPILQAEFGNSKMFRDLFELQRIFPEKYFQGRHSFFRYKTNRL</sequence>
<evidence type="ECO:0000313" key="2">
    <source>
        <dbReference type="Proteomes" id="UP000012166"/>
    </source>
</evidence>
<name>A0ABC9SJK9_LEPBO</name>
<organism evidence="1 2">
    <name type="scientific">Leptospira borgpetersenii str. Brem 328</name>
    <dbReference type="NCBI Taxonomy" id="1049780"/>
    <lineage>
        <taxon>Bacteria</taxon>
        <taxon>Pseudomonadati</taxon>
        <taxon>Spirochaetota</taxon>
        <taxon>Spirochaetia</taxon>
        <taxon>Leptospirales</taxon>
        <taxon>Leptospiraceae</taxon>
        <taxon>Leptospira</taxon>
    </lineage>
</organism>
<protein>
    <submittedName>
        <fullName evidence="1">Uncharacterized protein</fullName>
    </submittedName>
</protein>
<comment type="caution">
    <text evidence="1">The sequence shown here is derived from an EMBL/GenBank/DDBJ whole genome shotgun (WGS) entry which is preliminary data.</text>
</comment>
<reference evidence="1 2" key="1">
    <citation type="submission" date="2013-01" db="EMBL/GenBank/DDBJ databases">
        <authorList>
            <person name="Harkins D.M."/>
            <person name="Durkin A.S."/>
            <person name="Brinkac L.M."/>
            <person name="Haft D.H."/>
            <person name="Selengut J.D."/>
            <person name="Sanka R."/>
            <person name="DePew J."/>
            <person name="Purushe J."/>
            <person name="Hartskeerl R.A."/>
            <person name="Ahmed A."/>
            <person name="van der Linden H."/>
            <person name="Goris M.G.A."/>
            <person name="Vinetz J.M."/>
            <person name="Sutton G.G."/>
            <person name="Nierman W.C."/>
            <person name="Fouts D.E."/>
        </authorList>
    </citation>
    <scope>NUCLEOTIDE SEQUENCE [LARGE SCALE GENOMIC DNA]</scope>
    <source>
        <strain evidence="1 2">Brem 328</strain>
    </source>
</reference>